<gene>
    <name evidence="2" type="ORF">HCG48_00385</name>
</gene>
<dbReference type="Proteomes" id="UP000500857">
    <property type="component" value="Chromosome"/>
</dbReference>
<feature type="chain" id="PRO_5026045536" evidence="1">
    <location>
        <begin position="28"/>
        <end position="130"/>
    </location>
</feature>
<dbReference type="AlphaFoldDB" id="A0A6H1TRL3"/>
<reference evidence="2 3" key="1">
    <citation type="submission" date="2020-04" db="EMBL/GenBank/DDBJ databases">
        <authorList>
            <person name="Basu S."/>
            <person name="Maruthanayagam V."/>
            <person name="Chakraborty S."/>
            <person name="Pramanik A."/>
            <person name="Mukherjee J."/>
            <person name="Brink B."/>
        </authorList>
    </citation>
    <scope>NUCLEOTIDE SEQUENCE [LARGE SCALE GENOMIC DNA]</scope>
    <source>
        <strain evidence="2 3">AP17</strain>
    </source>
</reference>
<proteinExistence type="predicted"/>
<evidence type="ECO:0000313" key="3">
    <source>
        <dbReference type="Proteomes" id="UP000500857"/>
    </source>
</evidence>
<sequence length="130" mass="14098">MNLSLTAKVLALSAGFALSSGFIFPHAANAQIPKPALTATWLLLQGQKYPIIRSMPVILNKAGGLGSVGDIIRPQTSDDGRYELVELIGDMSSQSVFSYMGRTAFRKARVQDTVTGEVLEVLLPLIVRYF</sequence>
<keyword evidence="1" id="KW-0732">Signal</keyword>
<evidence type="ECO:0000256" key="1">
    <source>
        <dbReference type="SAM" id="SignalP"/>
    </source>
</evidence>
<dbReference type="KEGG" id="oxy:HCG48_00385"/>
<keyword evidence="3" id="KW-1185">Reference proteome</keyword>
<protein>
    <submittedName>
        <fullName evidence="2">Uncharacterized protein</fullName>
    </submittedName>
</protein>
<dbReference type="EMBL" id="CP051167">
    <property type="protein sequence ID" value="QIZ69234.1"/>
    <property type="molecule type" value="Genomic_DNA"/>
</dbReference>
<accession>A0A6H1TRL3</accession>
<dbReference type="RefSeq" id="WP_168567391.1">
    <property type="nucleotide sequence ID" value="NZ_CP051167.1"/>
</dbReference>
<evidence type="ECO:0000313" key="2">
    <source>
        <dbReference type="EMBL" id="QIZ69234.1"/>
    </source>
</evidence>
<feature type="signal peptide" evidence="1">
    <location>
        <begin position="1"/>
        <end position="27"/>
    </location>
</feature>
<organism evidence="2 3">
    <name type="scientific">Oxynema aestuarii AP17</name>
    <dbReference type="NCBI Taxonomy" id="2064643"/>
    <lineage>
        <taxon>Bacteria</taxon>
        <taxon>Bacillati</taxon>
        <taxon>Cyanobacteriota</taxon>
        <taxon>Cyanophyceae</taxon>
        <taxon>Oscillatoriophycideae</taxon>
        <taxon>Oscillatoriales</taxon>
        <taxon>Oscillatoriaceae</taxon>
        <taxon>Oxynema</taxon>
        <taxon>Oxynema aestuarii</taxon>
    </lineage>
</organism>
<name>A0A6H1TRL3_9CYAN</name>